<evidence type="ECO:0000313" key="1">
    <source>
        <dbReference type="EMBL" id="KAL1512043.1"/>
    </source>
</evidence>
<sequence length="237" mass="27026">MLLCLVCRSRLPPQAPSVGTRRALLSAASRVTPSDVLHFWFGPDFSTRKSDPEPERVKMWFTRDEEVDSSAREFIPQIRAAGRSELGLQWESREGKMAQLVLLDQLSRNAFRGQAEAYEYDERAREVALELIEEARGTPGTLPTPAALFVITCLMHSEVMEHHMIAAEFAHAQYDATQSKMIQRQLENDLPEHTKVLTRFGRYPHRNKLYGRRTTPEEEAWLQSDECPGWAKSQAVG</sequence>
<dbReference type="SUPFAM" id="SSF48452">
    <property type="entry name" value="TPR-like"/>
    <property type="match status" value="1"/>
</dbReference>
<dbReference type="Pfam" id="PF06041">
    <property type="entry name" value="DUF924"/>
    <property type="match status" value="1"/>
</dbReference>
<organism evidence="1 2">
    <name type="scientific">Prymnesium parvum</name>
    <name type="common">Toxic golden alga</name>
    <dbReference type="NCBI Taxonomy" id="97485"/>
    <lineage>
        <taxon>Eukaryota</taxon>
        <taxon>Haptista</taxon>
        <taxon>Haptophyta</taxon>
        <taxon>Prymnesiophyceae</taxon>
        <taxon>Prymnesiales</taxon>
        <taxon>Prymnesiaceae</taxon>
        <taxon>Prymnesium</taxon>
    </lineage>
</organism>
<gene>
    <name evidence="1" type="ORF">AB1Y20_005317</name>
</gene>
<name>A0AB34J3G3_PRYPA</name>
<dbReference type="InterPro" id="IPR010323">
    <property type="entry name" value="DUF924"/>
</dbReference>
<comment type="caution">
    <text evidence="1">The sequence shown here is derived from an EMBL/GenBank/DDBJ whole genome shotgun (WGS) entry which is preliminary data.</text>
</comment>
<accession>A0AB34J3G3</accession>
<dbReference type="Gene3D" id="1.25.40.10">
    <property type="entry name" value="Tetratricopeptide repeat domain"/>
    <property type="match status" value="1"/>
</dbReference>
<protein>
    <recommendedName>
        <fullName evidence="3">DUF924-domain-containing protein</fullName>
    </recommendedName>
</protein>
<evidence type="ECO:0008006" key="3">
    <source>
        <dbReference type="Google" id="ProtNLM"/>
    </source>
</evidence>
<dbReference type="EMBL" id="JBGBPQ010000013">
    <property type="protein sequence ID" value="KAL1512043.1"/>
    <property type="molecule type" value="Genomic_DNA"/>
</dbReference>
<evidence type="ECO:0000313" key="2">
    <source>
        <dbReference type="Proteomes" id="UP001515480"/>
    </source>
</evidence>
<reference evidence="1 2" key="1">
    <citation type="journal article" date="2024" name="Science">
        <title>Giant polyketide synthase enzymes in the biosynthesis of giant marine polyether toxins.</title>
        <authorList>
            <person name="Fallon T.R."/>
            <person name="Shende V.V."/>
            <person name="Wierzbicki I.H."/>
            <person name="Pendleton A.L."/>
            <person name="Watervoot N.F."/>
            <person name="Auber R.P."/>
            <person name="Gonzalez D.J."/>
            <person name="Wisecaver J.H."/>
            <person name="Moore B.S."/>
        </authorList>
    </citation>
    <scope>NUCLEOTIDE SEQUENCE [LARGE SCALE GENOMIC DNA]</scope>
    <source>
        <strain evidence="1 2">12B1</strain>
    </source>
</reference>
<keyword evidence="2" id="KW-1185">Reference proteome</keyword>
<dbReference type="Gene3D" id="1.20.58.320">
    <property type="entry name" value="TPR-like"/>
    <property type="match status" value="1"/>
</dbReference>
<dbReference type="Proteomes" id="UP001515480">
    <property type="component" value="Unassembled WGS sequence"/>
</dbReference>
<proteinExistence type="predicted"/>
<dbReference type="AlphaFoldDB" id="A0AB34J3G3"/>
<dbReference type="InterPro" id="IPR011990">
    <property type="entry name" value="TPR-like_helical_dom_sf"/>
</dbReference>